<dbReference type="InterPro" id="IPR005754">
    <property type="entry name" value="Sortase"/>
</dbReference>
<dbReference type="EMBL" id="JBEZFP010000021">
    <property type="protein sequence ID" value="MEU8134070.1"/>
    <property type="molecule type" value="Genomic_DNA"/>
</dbReference>
<keyword evidence="4" id="KW-1185">Reference proteome</keyword>
<dbReference type="RefSeq" id="WP_358352418.1">
    <property type="nucleotide sequence ID" value="NZ_JBEZFP010000021.1"/>
</dbReference>
<feature type="region of interest" description="Disordered" evidence="2">
    <location>
        <begin position="1"/>
        <end position="25"/>
    </location>
</feature>
<dbReference type="NCBIfam" id="NF033748">
    <property type="entry name" value="class_F_sortase"/>
    <property type="match status" value="1"/>
</dbReference>
<organism evidence="3 4">
    <name type="scientific">Streptodolium elevatio</name>
    <dbReference type="NCBI Taxonomy" id="3157996"/>
    <lineage>
        <taxon>Bacteria</taxon>
        <taxon>Bacillati</taxon>
        <taxon>Actinomycetota</taxon>
        <taxon>Actinomycetes</taxon>
        <taxon>Kitasatosporales</taxon>
        <taxon>Streptomycetaceae</taxon>
        <taxon>Streptodolium</taxon>
    </lineage>
</organism>
<accession>A0ABV3DE97</accession>
<evidence type="ECO:0000256" key="2">
    <source>
        <dbReference type="SAM" id="MobiDB-lite"/>
    </source>
</evidence>
<dbReference type="InterPro" id="IPR023365">
    <property type="entry name" value="Sortase_dom-sf"/>
</dbReference>
<protein>
    <submittedName>
        <fullName evidence="3">Class F sortase</fullName>
    </submittedName>
</protein>
<evidence type="ECO:0000313" key="4">
    <source>
        <dbReference type="Proteomes" id="UP001551482"/>
    </source>
</evidence>
<feature type="region of interest" description="Disordered" evidence="2">
    <location>
        <begin position="51"/>
        <end position="75"/>
    </location>
</feature>
<reference evidence="3 4" key="1">
    <citation type="submission" date="2024-06" db="EMBL/GenBank/DDBJ databases">
        <title>The Natural Products Discovery Center: Release of the First 8490 Sequenced Strains for Exploring Actinobacteria Biosynthetic Diversity.</title>
        <authorList>
            <person name="Kalkreuter E."/>
            <person name="Kautsar S.A."/>
            <person name="Yang D."/>
            <person name="Bader C.D."/>
            <person name="Teijaro C.N."/>
            <person name="Fluegel L."/>
            <person name="Davis C.M."/>
            <person name="Simpson J.R."/>
            <person name="Lauterbach L."/>
            <person name="Steele A.D."/>
            <person name="Gui C."/>
            <person name="Meng S."/>
            <person name="Li G."/>
            <person name="Viehrig K."/>
            <person name="Ye F."/>
            <person name="Su P."/>
            <person name="Kiefer A.F."/>
            <person name="Nichols A."/>
            <person name="Cepeda A.J."/>
            <person name="Yan W."/>
            <person name="Fan B."/>
            <person name="Jiang Y."/>
            <person name="Adhikari A."/>
            <person name="Zheng C.-J."/>
            <person name="Schuster L."/>
            <person name="Cowan T.M."/>
            <person name="Smanski M.J."/>
            <person name="Chevrette M.G."/>
            <person name="De Carvalho L.P.S."/>
            <person name="Shen B."/>
        </authorList>
    </citation>
    <scope>NUCLEOTIDE SEQUENCE [LARGE SCALE GENOMIC DNA]</scope>
    <source>
        <strain evidence="3 4">NPDC048946</strain>
    </source>
</reference>
<gene>
    <name evidence="3" type="ORF">AB0C36_11210</name>
</gene>
<dbReference type="CDD" id="cd05829">
    <property type="entry name" value="Sortase_F"/>
    <property type="match status" value="1"/>
</dbReference>
<keyword evidence="1" id="KW-0378">Hydrolase</keyword>
<feature type="compositionally biased region" description="Polar residues" evidence="2">
    <location>
        <begin position="58"/>
        <end position="75"/>
    </location>
</feature>
<dbReference type="InterPro" id="IPR042001">
    <property type="entry name" value="Sortase_F"/>
</dbReference>
<name>A0ABV3DE97_9ACTN</name>
<sequence length="223" mass="23002">MPHGTPADTTPDTTPGRAASAAAGGGTRLRVTALAATLGVAALLIHNGITGTPGPPTADNSGTTPTGGSAPLTRSTPTWIRIPAIAVNARLIGLDVSPTGELDVPPADRADVAGWNTDAVTPGETGTAVIAGHVDNKRGPAVFYDLGKLGTGRKIEIHRRDGHTAVFTIYAVRTHPRDNFPSTRVYGPTGRPELRVITCGGTYDEHTGYSANTVVYAHLTATR</sequence>
<evidence type="ECO:0000313" key="3">
    <source>
        <dbReference type="EMBL" id="MEU8134070.1"/>
    </source>
</evidence>
<proteinExistence type="predicted"/>
<comment type="caution">
    <text evidence="3">The sequence shown here is derived from an EMBL/GenBank/DDBJ whole genome shotgun (WGS) entry which is preliminary data.</text>
</comment>
<dbReference type="SUPFAM" id="SSF63817">
    <property type="entry name" value="Sortase"/>
    <property type="match status" value="1"/>
</dbReference>
<dbReference type="Gene3D" id="2.40.260.10">
    <property type="entry name" value="Sortase"/>
    <property type="match status" value="1"/>
</dbReference>
<evidence type="ECO:0000256" key="1">
    <source>
        <dbReference type="ARBA" id="ARBA00022801"/>
    </source>
</evidence>
<dbReference type="Proteomes" id="UP001551482">
    <property type="component" value="Unassembled WGS sequence"/>
</dbReference>
<dbReference type="Pfam" id="PF04203">
    <property type="entry name" value="Sortase"/>
    <property type="match status" value="1"/>
</dbReference>